<evidence type="ECO:0000256" key="1">
    <source>
        <dbReference type="SAM" id="Phobius"/>
    </source>
</evidence>
<keyword evidence="1" id="KW-0472">Membrane</keyword>
<keyword evidence="1" id="KW-1133">Transmembrane helix</keyword>
<sequence>MVSLLLGLGAGVGFFILVYLVLFINSKIGNMMGNFAKKNNPNLKARVEKSTAFWYSQKTMLIISGVCGLIIFVIVSFV</sequence>
<dbReference type="AlphaFoldDB" id="A0A2H0W411"/>
<protein>
    <submittedName>
        <fullName evidence="2">Uncharacterized protein</fullName>
    </submittedName>
</protein>
<dbReference type="Proteomes" id="UP000229056">
    <property type="component" value="Unassembled WGS sequence"/>
</dbReference>
<keyword evidence="1" id="KW-0812">Transmembrane</keyword>
<dbReference type="EMBL" id="PEZY01000010">
    <property type="protein sequence ID" value="PIS06092.1"/>
    <property type="molecule type" value="Genomic_DNA"/>
</dbReference>
<feature type="transmembrane region" description="Helical" evidence="1">
    <location>
        <begin position="6"/>
        <end position="24"/>
    </location>
</feature>
<name>A0A2H0W411_9BACT</name>
<evidence type="ECO:0000313" key="3">
    <source>
        <dbReference type="Proteomes" id="UP000229056"/>
    </source>
</evidence>
<evidence type="ECO:0000313" key="2">
    <source>
        <dbReference type="EMBL" id="PIS06092.1"/>
    </source>
</evidence>
<organism evidence="2 3">
    <name type="scientific">Candidatus Buchananbacteria bacterium CG10_big_fil_rev_8_21_14_0_10_33_19</name>
    <dbReference type="NCBI Taxonomy" id="1974525"/>
    <lineage>
        <taxon>Bacteria</taxon>
        <taxon>Candidatus Buchananiibacteriota</taxon>
    </lineage>
</organism>
<comment type="caution">
    <text evidence="2">The sequence shown here is derived from an EMBL/GenBank/DDBJ whole genome shotgun (WGS) entry which is preliminary data.</text>
</comment>
<gene>
    <name evidence="2" type="ORF">COT80_02550</name>
</gene>
<accession>A0A2H0W411</accession>
<reference evidence="3" key="1">
    <citation type="submission" date="2017-09" db="EMBL/GenBank/DDBJ databases">
        <title>Depth-based differentiation of microbial function through sediment-hosted aquifers and enrichment of novel symbionts in the deep terrestrial subsurface.</title>
        <authorList>
            <person name="Probst A.J."/>
            <person name="Ladd B."/>
            <person name="Jarett J.K."/>
            <person name="Geller-Mcgrath D.E."/>
            <person name="Sieber C.M.K."/>
            <person name="Emerson J.B."/>
            <person name="Anantharaman K."/>
            <person name="Thomas B.C."/>
            <person name="Malmstrom R."/>
            <person name="Stieglmeier M."/>
            <person name="Klingl A."/>
            <person name="Woyke T."/>
            <person name="Ryan C.M."/>
            <person name="Banfield J.F."/>
        </authorList>
    </citation>
    <scope>NUCLEOTIDE SEQUENCE [LARGE SCALE GENOMIC DNA]</scope>
</reference>
<proteinExistence type="predicted"/>
<feature type="transmembrane region" description="Helical" evidence="1">
    <location>
        <begin position="59"/>
        <end position="77"/>
    </location>
</feature>